<dbReference type="Proteomes" id="UP000823388">
    <property type="component" value="Chromosome 9K"/>
</dbReference>
<keyword evidence="3" id="KW-1185">Reference proteome</keyword>
<feature type="region of interest" description="Disordered" evidence="1">
    <location>
        <begin position="1"/>
        <end position="108"/>
    </location>
</feature>
<proteinExistence type="predicted"/>
<name>A0A8T0NDF3_PANVG</name>
<feature type="region of interest" description="Disordered" evidence="1">
    <location>
        <begin position="133"/>
        <end position="205"/>
    </location>
</feature>
<gene>
    <name evidence="2" type="ORF">PVAP13_9KG086820</name>
</gene>
<evidence type="ECO:0000313" key="3">
    <source>
        <dbReference type="Proteomes" id="UP000823388"/>
    </source>
</evidence>
<feature type="compositionally biased region" description="Low complexity" evidence="1">
    <location>
        <begin position="7"/>
        <end position="16"/>
    </location>
</feature>
<feature type="compositionally biased region" description="Basic and acidic residues" evidence="1">
    <location>
        <begin position="185"/>
        <end position="205"/>
    </location>
</feature>
<comment type="caution">
    <text evidence="2">The sequence shown here is derived from an EMBL/GenBank/DDBJ whole genome shotgun (WGS) entry which is preliminary data.</text>
</comment>
<protein>
    <submittedName>
        <fullName evidence="2">Uncharacterized protein</fullName>
    </submittedName>
</protein>
<feature type="compositionally biased region" description="Pro residues" evidence="1">
    <location>
        <begin position="17"/>
        <end position="34"/>
    </location>
</feature>
<feature type="compositionally biased region" description="Low complexity" evidence="1">
    <location>
        <begin position="65"/>
        <end position="84"/>
    </location>
</feature>
<accession>A0A8T0NDF3</accession>
<evidence type="ECO:0000313" key="2">
    <source>
        <dbReference type="EMBL" id="KAG2547133.1"/>
    </source>
</evidence>
<sequence>MPPPPLARAHAGASPAPATPARPGPPPPRSPPPHTGTRRAHPRGLRRRSSPQGRRRLCLRAPSCAAPRAGPGSRGRLLAAAAARPPRRSNRGRRGAPAHARAGPRSMGHLLATAAAARDLAEREALLRVMEAVSSDRDWSEAAGTDPCSFPWPRGPSPPPVRGRSGSPAPLRGCPASPSLPLLRGEGRRRMEQRSGGEREWGGEC</sequence>
<feature type="compositionally biased region" description="Low complexity" evidence="1">
    <location>
        <begin position="97"/>
        <end position="108"/>
    </location>
</feature>
<evidence type="ECO:0000256" key="1">
    <source>
        <dbReference type="SAM" id="MobiDB-lite"/>
    </source>
</evidence>
<organism evidence="2 3">
    <name type="scientific">Panicum virgatum</name>
    <name type="common">Blackwell switchgrass</name>
    <dbReference type="NCBI Taxonomy" id="38727"/>
    <lineage>
        <taxon>Eukaryota</taxon>
        <taxon>Viridiplantae</taxon>
        <taxon>Streptophyta</taxon>
        <taxon>Embryophyta</taxon>
        <taxon>Tracheophyta</taxon>
        <taxon>Spermatophyta</taxon>
        <taxon>Magnoliopsida</taxon>
        <taxon>Liliopsida</taxon>
        <taxon>Poales</taxon>
        <taxon>Poaceae</taxon>
        <taxon>PACMAD clade</taxon>
        <taxon>Panicoideae</taxon>
        <taxon>Panicodae</taxon>
        <taxon>Paniceae</taxon>
        <taxon>Panicinae</taxon>
        <taxon>Panicum</taxon>
        <taxon>Panicum sect. Hiantes</taxon>
    </lineage>
</organism>
<reference evidence="2" key="1">
    <citation type="submission" date="2020-05" db="EMBL/GenBank/DDBJ databases">
        <title>WGS assembly of Panicum virgatum.</title>
        <authorList>
            <person name="Lovell J.T."/>
            <person name="Jenkins J."/>
            <person name="Shu S."/>
            <person name="Juenger T.E."/>
            <person name="Schmutz J."/>
        </authorList>
    </citation>
    <scope>NUCLEOTIDE SEQUENCE</scope>
    <source>
        <strain evidence="2">AP13</strain>
    </source>
</reference>
<dbReference type="EMBL" id="CM029053">
    <property type="protein sequence ID" value="KAG2547133.1"/>
    <property type="molecule type" value="Genomic_DNA"/>
</dbReference>
<dbReference type="AlphaFoldDB" id="A0A8T0NDF3"/>
<feature type="compositionally biased region" description="Basic residues" evidence="1">
    <location>
        <begin position="36"/>
        <end position="58"/>
    </location>
</feature>
<feature type="compositionally biased region" description="Basic residues" evidence="1">
    <location>
        <begin position="85"/>
        <end position="96"/>
    </location>
</feature>